<accession>A0A8T0DMG3</accession>
<dbReference type="AlphaFoldDB" id="A0A8T0DMG3"/>
<organism evidence="1 2">
    <name type="scientific">Paragonimus westermani</name>
    <dbReference type="NCBI Taxonomy" id="34504"/>
    <lineage>
        <taxon>Eukaryota</taxon>
        <taxon>Metazoa</taxon>
        <taxon>Spiralia</taxon>
        <taxon>Lophotrochozoa</taxon>
        <taxon>Platyhelminthes</taxon>
        <taxon>Trematoda</taxon>
        <taxon>Digenea</taxon>
        <taxon>Plagiorchiida</taxon>
        <taxon>Troglotremata</taxon>
        <taxon>Troglotrematidae</taxon>
        <taxon>Paragonimus</taxon>
    </lineage>
</organism>
<reference evidence="1 2" key="1">
    <citation type="submission" date="2019-07" db="EMBL/GenBank/DDBJ databases">
        <title>Annotation for the trematode Paragonimus westermani.</title>
        <authorList>
            <person name="Choi Y.-J."/>
        </authorList>
    </citation>
    <scope>NUCLEOTIDE SEQUENCE [LARGE SCALE GENOMIC DNA]</scope>
    <source>
        <strain evidence="1">180907_Pwestermani</strain>
    </source>
</reference>
<evidence type="ECO:0000313" key="2">
    <source>
        <dbReference type="Proteomes" id="UP000699462"/>
    </source>
</evidence>
<dbReference type="EMBL" id="JTDF01003285">
    <property type="protein sequence ID" value="KAF8567917.1"/>
    <property type="molecule type" value="Genomic_DNA"/>
</dbReference>
<name>A0A8T0DMG3_9TREM</name>
<proteinExistence type="predicted"/>
<dbReference type="Proteomes" id="UP000699462">
    <property type="component" value="Unassembled WGS sequence"/>
</dbReference>
<protein>
    <submittedName>
        <fullName evidence="1">Uncharacterized protein</fullName>
    </submittedName>
</protein>
<evidence type="ECO:0000313" key="1">
    <source>
        <dbReference type="EMBL" id="KAF8567917.1"/>
    </source>
</evidence>
<comment type="caution">
    <text evidence="1">The sequence shown here is derived from an EMBL/GenBank/DDBJ whole genome shotgun (WGS) entry which is preliminary data.</text>
</comment>
<gene>
    <name evidence="1" type="ORF">P879_07270</name>
</gene>
<sequence>MHCDEPPVKKVLTQGNHIRMKRCDVVAVSSNAARTKPISSRLIYLCNNSLFRFPSANHGTFGSYIRTFQKRGLCENMQDSFGWRKTYVLCNFPTDVSHKINCSIGLEKNPFAYHLSQWTI</sequence>
<keyword evidence="2" id="KW-1185">Reference proteome</keyword>